<proteinExistence type="predicted"/>
<evidence type="ECO:0000313" key="2">
    <source>
        <dbReference type="EMBL" id="CAF3887793.1"/>
    </source>
</evidence>
<gene>
    <name evidence="2" type="ORF">OTI717_LOCUS23105</name>
</gene>
<dbReference type="AlphaFoldDB" id="A0A819GVD5"/>
<reference evidence="2" key="1">
    <citation type="submission" date="2021-02" db="EMBL/GenBank/DDBJ databases">
        <authorList>
            <person name="Nowell W R."/>
        </authorList>
    </citation>
    <scope>NUCLEOTIDE SEQUENCE</scope>
</reference>
<protein>
    <submittedName>
        <fullName evidence="2">Uncharacterized protein</fullName>
    </submittedName>
</protein>
<dbReference type="Proteomes" id="UP000663823">
    <property type="component" value="Unassembled WGS sequence"/>
</dbReference>
<evidence type="ECO:0000313" key="3">
    <source>
        <dbReference type="Proteomes" id="UP000663823"/>
    </source>
</evidence>
<sequence length="145" mass="16582">MMSTISCGGKRSSEENVGSPNKRKHKQSKHGLTVPYSVYSAKEQECLVLQAQVATFKQEWMPRPRHPKVIEYFVEITNVLTGRGDDDEEEEDMETVSNSILTSLNMTQDQLKSCHGKTATSTARHIMKYKYPYSEPNFKFSEIDQ</sequence>
<feature type="region of interest" description="Disordered" evidence="1">
    <location>
        <begin position="1"/>
        <end position="30"/>
    </location>
</feature>
<comment type="caution">
    <text evidence="2">The sequence shown here is derived from an EMBL/GenBank/DDBJ whole genome shotgun (WGS) entry which is preliminary data.</text>
</comment>
<organism evidence="2 3">
    <name type="scientific">Rotaria sordida</name>
    <dbReference type="NCBI Taxonomy" id="392033"/>
    <lineage>
        <taxon>Eukaryota</taxon>
        <taxon>Metazoa</taxon>
        <taxon>Spiralia</taxon>
        <taxon>Gnathifera</taxon>
        <taxon>Rotifera</taxon>
        <taxon>Eurotatoria</taxon>
        <taxon>Bdelloidea</taxon>
        <taxon>Philodinida</taxon>
        <taxon>Philodinidae</taxon>
        <taxon>Rotaria</taxon>
    </lineage>
</organism>
<evidence type="ECO:0000256" key="1">
    <source>
        <dbReference type="SAM" id="MobiDB-lite"/>
    </source>
</evidence>
<accession>A0A819GVD5</accession>
<dbReference type="EMBL" id="CAJOAX010004063">
    <property type="protein sequence ID" value="CAF3887793.1"/>
    <property type="molecule type" value="Genomic_DNA"/>
</dbReference>
<name>A0A819GVD5_9BILA</name>